<keyword evidence="1" id="KW-0863">Zinc-finger</keyword>
<dbReference type="EMBL" id="CAUOFW020004181">
    <property type="protein sequence ID" value="CAK9164345.1"/>
    <property type="molecule type" value="Genomic_DNA"/>
</dbReference>
<dbReference type="InterPro" id="IPR036875">
    <property type="entry name" value="Znf_CCHC_sf"/>
</dbReference>
<evidence type="ECO:0000256" key="1">
    <source>
        <dbReference type="PROSITE-ProRule" id="PRU00047"/>
    </source>
</evidence>
<organism evidence="4 5">
    <name type="scientific">Ilex paraguariensis</name>
    <name type="common">yerba mate</name>
    <dbReference type="NCBI Taxonomy" id="185542"/>
    <lineage>
        <taxon>Eukaryota</taxon>
        <taxon>Viridiplantae</taxon>
        <taxon>Streptophyta</taxon>
        <taxon>Embryophyta</taxon>
        <taxon>Tracheophyta</taxon>
        <taxon>Spermatophyta</taxon>
        <taxon>Magnoliopsida</taxon>
        <taxon>eudicotyledons</taxon>
        <taxon>Gunneridae</taxon>
        <taxon>Pentapetalae</taxon>
        <taxon>asterids</taxon>
        <taxon>campanulids</taxon>
        <taxon>Aquifoliales</taxon>
        <taxon>Aquifoliaceae</taxon>
        <taxon>Ilex</taxon>
    </lineage>
</organism>
<protein>
    <recommendedName>
        <fullName evidence="3">CCHC-type domain-containing protein</fullName>
    </recommendedName>
</protein>
<dbReference type="Pfam" id="PF00098">
    <property type="entry name" value="zf-CCHC"/>
    <property type="match status" value="1"/>
</dbReference>
<sequence length="229" mass="25866">MENNQNPPETWQDAFQRQQESINRIQAQHEQLHHLVAALQGTPVVEKSDDATDGKEVVHNLGNRGRRIDGRPLKGDMNWDDGIKIDVGEFDGHLRPEEFLDWIDKIERQLKWSSTRRMDLGQGTMSFGRTQAGIVPTEAPNVPFSRPNQPTQPQAPKGKGILGAKPSSYNCYKCGQLGHISSACPRRKFVPLSYLIEQESGEPHLEDEPNFDESFGEEEPDMNHSRSRG</sequence>
<dbReference type="GO" id="GO:0008270">
    <property type="term" value="F:zinc ion binding"/>
    <property type="evidence" value="ECO:0007669"/>
    <property type="project" value="UniProtKB-KW"/>
</dbReference>
<dbReference type="PROSITE" id="PS50158">
    <property type="entry name" value="ZF_CCHC"/>
    <property type="match status" value="1"/>
</dbReference>
<feature type="region of interest" description="Disordered" evidence="2">
    <location>
        <begin position="199"/>
        <end position="229"/>
    </location>
</feature>
<accession>A0ABC8T4K4</accession>
<proteinExistence type="predicted"/>
<dbReference type="SUPFAM" id="SSF57756">
    <property type="entry name" value="Retrovirus zinc finger-like domains"/>
    <property type="match status" value="1"/>
</dbReference>
<feature type="domain" description="CCHC-type" evidence="3">
    <location>
        <begin position="171"/>
        <end position="186"/>
    </location>
</feature>
<dbReference type="Gene3D" id="4.10.60.10">
    <property type="entry name" value="Zinc finger, CCHC-type"/>
    <property type="match status" value="1"/>
</dbReference>
<feature type="compositionally biased region" description="Acidic residues" evidence="2">
    <location>
        <begin position="208"/>
        <end position="220"/>
    </location>
</feature>
<evidence type="ECO:0000313" key="4">
    <source>
        <dbReference type="EMBL" id="CAK9164345.1"/>
    </source>
</evidence>
<evidence type="ECO:0000259" key="3">
    <source>
        <dbReference type="PROSITE" id="PS50158"/>
    </source>
</evidence>
<comment type="caution">
    <text evidence="4">The sequence shown here is derived from an EMBL/GenBank/DDBJ whole genome shotgun (WGS) entry which is preliminary data.</text>
</comment>
<dbReference type="InterPro" id="IPR001878">
    <property type="entry name" value="Znf_CCHC"/>
</dbReference>
<evidence type="ECO:0000256" key="2">
    <source>
        <dbReference type="SAM" id="MobiDB-lite"/>
    </source>
</evidence>
<keyword evidence="1" id="KW-0862">Zinc</keyword>
<dbReference type="SMART" id="SM00343">
    <property type="entry name" value="ZnF_C2HC"/>
    <property type="match status" value="1"/>
</dbReference>
<keyword evidence="1" id="KW-0479">Metal-binding</keyword>
<name>A0ABC8T4K4_9AQUA</name>
<dbReference type="Proteomes" id="UP001642360">
    <property type="component" value="Unassembled WGS sequence"/>
</dbReference>
<gene>
    <name evidence="4" type="ORF">ILEXP_LOCUS33453</name>
</gene>
<keyword evidence="5" id="KW-1185">Reference proteome</keyword>
<evidence type="ECO:0000313" key="5">
    <source>
        <dbReference type="Proteomes" id="UP001642360"/>
    </source>
</evidence>
<dbReference type="AlphaFoldDB" id="A0ABC8T4K4"/>
<reference evidence="4 5" key="1">
    <citation type="submission" date="2024-02" db="EMBL/GenBank/DDBJ databases">
        <authorList>
            <person name="Vignale AGUSTIN F."/>
            <person name="Sosa J E."/>
            <person name="Modenutti C."/>
        </authorList>
    </citation>
    <scope>NUCLEOTIDE SEQUENCE [LARGE SCALE GENOMIC DNA]</scope>
</reference>